<organism evidence="1 2">
    <name type="scientific">Camellia lanceoleosa</name>
    <dbReference type="NCBI Taxonomy" id="1840588"/>
    <lineage>
        <taxon>Eukaryota</taxon>
        <taxon>Viridiplantae</taxon>
        <taxon>Streptophyta</taxon>
        <taxon>Embryophyta</taxon>
        <taxon>Tracheophyta</taxon>
        <taxon>Spermatophyta</taxon>
        <taxon>Magnoliopsida</taxon>
        <taxon>eudicotyledons</taxon>
        <taxon>Gunneridae</taxon>
        <taxon>Pentapetalae</taxon>
        <taxon>asterids</taxon>
        <taxon>Ericales</taxon>
        <taxon>Theaceae</taxon>
        <taxon>Camellia</taxon>
    </lineage>
</organism>
<evidence type="ECO:0000313" key="2">
    <source>
        <dbReference type="Proteomes" id="UP001060215"/>
    </source>
</evidence>
<accession>A0ACC0FE68</accession>
<comment type="caution">
    <text evidence="1">The sequence shown here is derived from an EMBL/GenBank/DDBJ whole genome shotgun (WGS) entry which is preliminary data.</text>
</comment>
<evidence type="ECO:0000313" key="1">
    <source>
        <dbReference type="EMBL" id="KAI7986402.1"/>
    </source>
</evidence>
<sequence length="196" mass="21833">MWLRMKGFGSESRESGVRSKGLKIPRNTYKAVLEIYVSFHGNDEFWYSNPLDSYIRMNNLTTGRGHGAYREVFATIDGSFVGSVIPFPIIFTGGINPLFWEPVVAIGAFNVPSYDFDLTPFLGLVLDCKTHLFGLGVADSIPFWLVDANLHLWLSHGSSAINAQSVHTHTPSLSIKRSSVFDQLDGSFKIRAKRTS</sequence>
<dbReference type="Proteomes" id="UP001060215">
    <property type="component" value="Chromosome 15"/>
</dbReference>
<proteinExistence type="predicted"/>
<dbReference type="EMBL" id="CM045772">
    <property type="protein sequence ID" value="KAI7986402.1"/>
    <property type="molecule type" value="Genomic_DNA"/>
</dbReference>
<protein>
    <submittedName>
        <fullName evidence="1">Uncharacterized protein</fullName>
    </submittedName>
</protein>
<reference evidence="1 2" key="1">
    <citation type="journal article" date="2022" name="Plant J.">
        <title>Chromosome-level genome of Camellia lanceoleosa provides a valuable resource for understanding genome evolution and self-incompatibility.</title>
        <authorList>
            <person name="Gong W."/>
            <person name="Xiao S."/>
            <person name="Wang L."/>
            <person name="Liao Z."/>
            <person name="Chang Y."/>
            <person name="Mo W."/>
            <person name="Hu G."/>
            <person name="Li W."/>
            <person name="Zhao G."/>
            <person name="Zhu H."/>
            <person name="Hu X."/>
            <person name="Ji K."/>
            <person name="Xiang X."/>
            <person name="Song Q."/>
            <person name="Yuan D."/>
            <person name="Jin S."/>
            <person name="Zhang L."/>
        </authorList>
    </citation>
    <scope>NUCLEOTIDE SEQUENCE [LARGE SCALE GENOMIC DNA]</scope>
    <source>
        <strain evidence="1">SQ_2022a</strain>
    </source>
</reference>
<gene>
    <name evidence="1" type="ORF">LOK49_LG14G02269</name>
</gene>
<keyword evidence="2" id="KW-1185">Reference proteome</keyword>
<name>A0ACC0FE68_9ERIC</name>